<evidence type="ECO:0000259" key="3">
    <source>
        <dbReference type="PROSITE" id="PS50801"/>
    </source>
</evidence>
<keyword evidence="5" id="KW-1185">Reference proteome</keyword>
<dbReference type="PANTHER" id="PTHR33495:SF2">
    <property type="entry name" value="ANTI-SIGMA FACTOR ANTAGONIST TM_1081-RELATED"/>
    <property type="match status" value="1"/>
</dbReference>
<feature type="domain" description="STAS" evidence="3">
    <location>
        <begin position="169"/>
        <end position="261"/>
    </location>
</feature>
<dbReference type="Proteomes" id="UP001235744">
    <property type="component" value="Chromosome"/>
</dbReference>
<evidence type="ECO:0000313" key="5">
    <source>
        <dbReference type="Proteomes" id="UP001235744"/>
    </source>
</evidence>
<evidence type="ECO:0000313" key="4">
    <source>
        <dbReference type="EMBL" id="WLQ54380.1"/>
    </source>
</evidence>
<dbReference type="Gene3D" id="3.30.750.24">
    <property type="entry name" value="STAS domain"/>
    <property type="match status" value="2"/>
</dbReference>
<dbReference type="PANTHER" id="PTHR33495">
    <property type="entry name" value="ANTI-SIGMA FACTOR ANTAGONIST TM_1081-RELATED-RELATED"/>
    <property type="match status" value="1"/>
</dbReference>
<dbReference type="InterPro" id="IPR003658">
    <property type="entry name" value="Anti-sigma_ant"/>
</dbReference>
<dbReference type="SUPFAM" id="SSF52091">
    <property type="entry name" value="SpoIIaa-like"/>
    <property type="match status" value="2"/>
</dbReference>
<feature type="domain" description="STAS" evidence="3">
    <location>
        <begin position="26"/>
        <end position="118"/>
    </location>
</feature>
<dbReference type="EMBL" id="CP120988">
    <property type="protein sequence ID" value="WLQ54380.1"/>
    <property type="molecule type" value="Genomic_DNA"/>
</dbReference>
<dbReference type="InterPro" id="IPR002645">
    <property type="entry name" value="STAS_dom"/>
</dbReference>
<comment type="similarity">
    <text evidence="1 2">Belongs to the anti-sigma-factor antagonist family.</text>
</comment>
<gene>
    <name evidence="4" type="ORF">P8A19_02500</name>
</gene>
<sequence length="272" mass="29001">MHLKVSYEDQSDGIAVVRVESTSQGGSLDSASAPELREVLSRLVADGRLILVVDLSAIESVDYSGFAMLGGIFKRVHFEGGALLLAGPRKQARGMLSRVGLRGVLPVHATVSSAVEELAVSYAKGSVDDRGRRRRATANALVASGDHAYEHLSEDITLVKVMGGVPGGGELSVSNVAPLRKLMADLVSQGRCYLIMDLTHVDFIDSTGVGVFVGGLKRVRAFDGHVALVVSSEHIRKAFRITGLTRVFPMFETVDRAVEAVGRKAAGAHVRR</sequence>
<evidence type="ECO:0000256" key="2">
    <source>
        <dbReference type="RuleBase" id="RU003749"/>
    </source>
</evidence>
<organism evidence="4 5">
    <name type="scientific">Streptomyces poriferorum</name>
    <dbReference type="NCBI Taxonomy" id="2798799"/>
    <lineage>
        <taxon>Bacteria</taxon>
        <taxon>Bacillati</taxon>
        <taxon>Actinomycetota</taxon>
        <taxon>Actinomycetes</taxon>
        <taxon>Kitasatosporales</taxon>
        <taxon>Streptomycetaceae</taxon>
        <taxon>Streptomyces</taxon>
    </lineage>
</organism>
<evidence type="ECO:0000256" key="1">
    <source>
        <dbReference type="ARBA" id="ARBA00009013"/>
    </source>
</evidence>
<accession>A0ABY9IGQ4</accession>
<dbReference type="Pfam" id="PF01740">
    <property type="entry name" value="STAS"/>
    <property type="match status" value="2"/>
</dbReference>
<proteinExistence type="inferred from homology"/>
<name>A0ABY9IGQ4_9ACTN</name>
<dbReference type="RefSeq" id="WP_306105613.1">
    <property type="nucleotide sequence ID" value="NZ_CP120988.1"/>
</dbReference>
<dbReference type="NCBIfam" id="TIGR00377">
    <property type="entry name" value="ant_ant_sig"/>
    <property type="match status" value="1"/>
</dbReference>
<dbReference type="PROSITE" id="PS50801">
    <property type="entry name" value="STAS"/>
    <property type="match status" value="2"/>
</dbReference>
<dbReference type="InterPro" id="IPR036513">
    <property type="entry name" value="STAS_dom_sf"/>
</dbReference>
<dbReference type="CDD" id="cd07043">
    <property type="entry name" value="STAS_anti-anti-sigma_factors"/>
    <property type="match status" value="2"/>
</dbReference>
<reference evidence="4 5" key="1">
    <citation type="submission" date="2023-03" db="EMBL/GenBank/DDBJ databases">
        <title>Isolation and description of six Streptomyces strains from soil environments, able to metabolize different microbial glucans.</title>
        <authorList>
            <person name="Widen T."/>
            <person name="Larsbrink J."/>
        </authorList>
    </citation>
    <scope>NUCLEOTIDE SEQUENCE [LARGE SCALE GENOMIC DNA]</scope>
    <source>
        <strain evidence="4 5">Alt2</strain>
    </source>
</reference>
<protein>
    <recommendedName>
        <fullName evidence="2">Anti-sigma factor antagonist</fullName>
    </recommendedName>
</protein>